<dbReference type="PANTHER" id="PTHR34309">
    <property type="entry name" value="SLR1406 PROTEIN"/>
    <property type="match status" value="1"/>
</dbReference>
<accession>A0A837NYW1</accession>
<comment type="caution">
    <text evidence="1">The sequence shown here is derived from an EMBL/GenBank/DDBJ whole genome shotgun (WGS) entry which is preliminary data.</text>
</comment>
<evidence type="ECO:0000313" key="1">
    <source>
        <dbReference type="EMBL" id="KPL95198.1"/>
    </source>
</evidence>
<dbReference type="EMBL" id="LIZK01000002">
    <property type="protein sequence ID" value="KPL95198.1"/>
    <property type="molecule type" value="Genomic_DNA"/>
</dbReference>
<dbReference type="SUPFAM" id="SSF143744">
    <property type="entry name" value="GlcG-like"/>
    <property type="match status" value="1"/>
</dbReference>
<proteinExistence type="predicted"/>
<sequence length="137" mass="14732">MLNQKIAQQLVSNALNIAEHNQQAIAVSVCDTHGELLAFIRMDNVSVQAGLLAQNKAYTSARDRQPSGNLGAWARETGKDLSYWTDSRITGFKGGVPIEIKGQVIGAIGISGLSEDDDESLAEKVIQRVLSALLLVK</sequence>
<dbReference type="AlphaFoldDB" id="A0A837NYW1"/>
<dbReference type="Proteomes" id="UP000050463">
    <property type="component" value="Unassembled WGS sequence"/>
</dbReference>
<evidence type="ECO:0008006" key="3">
    <source>
        <dbReference type="Google" id="ProtNLM"/>
    </source>
</evidence>
<dbReference type="InterPro" id="IPR052517">
    <property type="entry name" value="GlcG_carb_metab_protein"/>
</dbReference>
<name>A0A837NYW1_VIBSP</name>
<protein>
    <recommendedName>
        <fullName evidence="3">Heme-binding protein</fullName>
    </recommendedName>
</protein>
<dbReference type="RefSeq" id="WP_054546450.1">
    <property type="nucleotide sequence ID" value="NZ_LIZK01000002.1"/>
</dbReference>
<organism evidence="1 2">
    <name type="scientific">Vibrio splendidus</name>
    <dbReference type="NCBI Taxonomy" id="29497"/>
    <lineage>
        <taxon>Bacteria</taxon>
        <taxon>Pseudomonadati</taxon>
        <taxon>Pseudomonadota</taxon>
        <taxon>Gammaproteobacteria</taxon>
        <taxon>Vibrionales</taxon>
        <taxon>Vibrionaceae</taxon>
        <taxon>Vibrio</taxon>
    </lineage>
</organism>
<dbReference type="InterPro" id="IPR038084">
    <property type="entry name" value="PduO/GlcC-like_sf"/>
</dbReference>
<gene>
    <name evidence="1" type="ORF">AN168_06035</name>
</gene>
<dbReference type="Pfam" id="PF03928">
    <property type="entry name" value="HbpS-like"/>
    <property type="match status" value="1"/>
</dbReference>
<reference evidence="1 2" key="1">
    <citation type="submission" date="2015-08" db="EMBL/GenBank/DDBJ databases">
        <title>Draft Genome Sequence of Vibrio splendidus UCD-SED7.</title>
        <authorList>
            <person name="Lee R.D."/>
            <person name="Lang J.M."/>
            <person name="Coil D.A."/>
            <person name="Jospin G."/>
            <person name="Eisen J.A."/>
        </authorList>
    </citation>
    <scope>NUCLEOTIDE SEQUENCE [LARGE SCALE GENOMIC DNA]</scope>
    <source>
        <strain evidence="1 2">UCD-SED7</strain>
    </source>
</reference>
<evidence type="ECO:0000313" key="2">
    <source>
        <dbReference type="Proteomes" id="UP000050463"/>
    </source>
</evidence>
<dbReference type="InterPro" id="IPR005624">
    <property type="entry name" value="PduO/GlcC-like"/>
</dbReference>
<dbReference type="PANTHER" id="PTHR34309:SF1">
    <property type="entry name" value="PROTEIN GLCG"/>
    <property type="match status" value="1"/>
</dbReference>
<dbReference type="Gene3D" id="3.30.450.150">
    <property type="entry name" value="Haem-degrading domain"/>
    <property type="match status" value="1"/>
</dbReference>